<evidence type="ECO:0000256" key="3">
    <source>
        <dbReference type="ARBA" id="ARBA00023295"/>
    </source>
</evidence>
<dbReference type="InterPro" id="IPR051801">
    <property type="entry name" value="GH28_Enzymes"/>
</dbReference>
<dbReference type="SUPFAM" id="SSF51126">
    <property type="entry name" value="Pectin lyase-like"/>
    <property type="match status" value="1"/>
</dbReference>
<dbReference type="Proteomes" id="UP001629953">
    <property type="component" value="Unassembled WGS sequence"/>
</dbReference>
<organism evidence="5 6">
    <name type="scientific">Celerinatantimonas yamalensis</name>
    <dbReference type="NCBI Taxonomy" id="559956"/>
    <lineage>
        <taxon>Bacteria</taxon>
        <taxon>Pseudomonadati</taxon>
        <taxon>Pseudomonadota</taxon>
        <taxon>Gammaproteobacteria</taxon>
        <taxon>Celerinatantimonadaceae</taxon>
        <taxon>Celerinatantimonas</taxon>
    </lineage>
</organism>
<evidence type="ECO:0000256" key="4">
    <source>
        <dbReference type="RuleBase" id="RU361169"/>
    </source>
</evidence>
<evidence type="ECO:0000313" key="5">
    <source>
        <dbReference type="EMBL" id="MFM2485577.1"/>
    </source>
</evidence>
<sequence length="450" mass="49560">MQITLAALAHHQGQQDVSAAFQQAFDQIAQAGGGTLIVPTGRYRIGALQLPSNLYLWLEAGAELIASPDYQDFQGAITLSVAENSDRAMLYARHQHNITIAGPGLINGNASAYFASEPDEQGYRLPAPHRPRLIVFEDCQQIRLTHFTIIDAPMWTVHLVSSAHIFIDQLTISNDLTMANTDALDIDGCQYVQISNSHFSSADDGICLKTTCKPSELRRPTQHVLVQNCLLRSYSCAFKIGTETFDAIEDISVNNCSIYDSNRAIGIVSRDGGVIQRLQFSHINFACHHVHPCHWGKADPIFISCRHRDPAIAPGAVRWVSFSHLSGTTEGAINMHTDTPGSLLHISLSHLHMQQCVNDQSEQGLYDVRPPCNPDQPTGMGLDNAYRLNPNTGQAFGVEHYPNGLPAIYAQGVEQLHLEHLFIERPPILPQSWDVNPIVQTALSDAGPRR</sequence>
<dbReference type="EMBL" id="JBEQCT010000004">
    <property type="protein sequence ID" value="MFM2485577.1"/>
    <property type="molecule type" value="Genomic_DNA"/>
</dbReference>
<comment type="caution">
    <text evidence="5">The sequence shown here is derived from an EMBL/GenBank/DDBJ whole genome shotgun (WGS) entry which is preliminary data.</text>
</comment>
<accession>A0ABW9G7U9</accession>
<dbReference type="InterPro" id="IPR000743">
    <property type="entry name" value="Glyco_hydro_28"/>
</dbReference>
<proteinExistence type="inferred from homology"/>
<dbReference type="Pfam" id="PF00295">
    <property type="entry name" value="Glyco_hydro_28"/>
    <property type="match status" value="1"/>
</dbReference>
<keyword evidence="6" id="KW-1185">Reference proteome</keyword>
<dbReference type="InterPro" id="IPR012334">
    <property type="entry name" value="Pectin_lyas_fold"/>
</dbReference>
<dbReference type="InterPro" id="IPR011050">
    <property type="entry name" value="Pectin_lyase_fold/virulence"/>
</dbReference>
<keyword evidence="2 4" id="KW-0378">Hydrolase</keyword>
<keyword evidence="3 4" id="KW-0326">Glycosidase</keyword>
<evidence type="ECO:0000313" key="6">
    <source>
        <dbReference type="Proteomes" id="UP001629953"/>
    </source>
</evidence>
<evidence type="ECO:0000256" key="1">
    <source>
        <dbReference type="ARBA" id="ARBA00008834"/>
    </source>
</evidence>
<dbReference type="Gene3D" id="2.160.20.10">
    <property type="entry name" value="Single-stranded right-handed beta-helix, Pectin lyase-like"/>
    <property type="match status" value="1"/>
</dbReference>
<evidence type="ECO:0000256" key="2">
    <source>
        <dbReference type="ARBA" id="ARBA00022801"/>
    </source>
</evidence>
<comment type="similarity">
    <text evidence="1 4">Belongs to the glycosyl hydrolase 28 family.</text>
</comment>
<protein>
    <submittedName>
        <fullName evidence="5">Glycosyl hydrolase family 28 protein</fullName>
    </submittedName>
</protein>
<dbReference type="PANTHER" id="PTHR31339">
    <property type="entry name" value="PECTIN LYASE-RELATED"/>
    <property type="match status" value="1"/>
</dbReference>
<name>A0ABW9G7U9_9GAMM</name>
<dbReference type="PANTHER" id="PTHR31339:SF9">
    <property type="entry name" value="PLASMIN AND FIBRONECTIN-BINDING PROTEIN A"/>
    <property type="match status" value="1"/>
</dbReference>
<gene>
    <name evidence="5" type="ORF">ABUE30_10985</name>
</gene>
<reference evidence="5 6" key="1">
    <citation type="journal article" date="2013" name="Int. J. Syst. Evol. Microbiol.">
        <title>Celerinatantimonas yamalensis sp. nov., a cold-adapted diazotrophic bacterium from a cold permafrost brine.</title>
        <authorList>
            <person name="Shcherbakova V."/>
            <person name="Chuvilskaya N."/>
            <person name="Rivkina E."/>
            <person name="Demidov N."/>
            <person name="Uchaeva V."/>
            <person name="Suetin S."/>
            <person name="Suzina N."/>
            <person name="Gilichinsky D."/>
        </authorList>
    </citation>
    <scope>NUCLEOTIDE SEQUENCE [LARGE SCALE GENOMIC DNA]</scope>
    <source>
        <strain evidence="5 6">C7</strain>
    </source>
</reference>
<dbReference type="RefSeq" id="WP_408623813.1">
    <property type="nucleotide sequence ID" value="NZ_JBEQCT010000004.1"/>
</dbReference>
<dbReference type="GO" id="GO:0016787">
    <property type="term" value="F:hydrolase activity"/>
    <property type="evidence" value="ECO:0007669"/>
    <property type="project" value="UniProtKB-KW"/>
</dbReference>